<proteinExistence type="predicted"/>
<feature type="chain" id="PRO_5042878087" description="Apple domain-containing protein" evidence="1">
    <location>
        <begin position="21"/>
        <end position="343"/>
    </location>
</feature>
<comment type="caution">
    <text evidence="2">The sequence shown here is derived from an EMBL/GenBank/DDBJ whole genome shotgun (WGS) entry which is preliminary data.</text>
</comment>
<dbReference type="AlphaFoldDB" id="A0AAN8RGU7"/>
<feature type="signal peptide" evidence="1">
    <location>
        <begin position="1"/>
        <end position="20"/>
    </location>
</feature>
<evidence type="ECO:0000256" key="1">
    <source>
        <dbReference type="SAM" id="SignalP"/>
    </source>
</evidence>
<sequence length="343" mass="36973">MLFSTIYAFALLALSTLVLGGKEHCVVPPLSCQILPLQSSTSCISVISQLKIPRSTCTTCTKTTVVPTPFTPTNTVYTTINTIATIWVTKPTVAVITKSSVVTKFSTVVVSSTRWSTSTKRTTISYTPLPSQTCLQKRDLDIRQAITSLPEICSCYIPVPRETGIYTMQLTVFAPNITTTIKSTSTKTTTLTRFTTQTSQTLLLKTTIKTTISTTWKTSTTTRTIATTVSNPSASACISPSTYTRRLSSSTSSSNPDPNLSTVSKTNIQDFKACCNLCFKETGCNSYEYNKPAKTCILRKSKKSVGCKTGFCPLGLQKLFLTSGTAANVSWGTGPCSSSSKVT</sequence>
<keyword evidence="3" id="KW-1185">Reference proteome</keyword>
<evidence type="ECO:0008006" key="4">
    <source>
        <dbReference type="Google" id="ProtNLM"/>
    </source>
</evidence>
<organism evidence="2 3">
    <name type="scientific">Orbilia javanica</name>
    <dbReference type="NCBI Taxonomy" id="47235"/>
    <lineage>
        <taxon>Eukaryota</taxon>
        <taxon>Fungi</taxon>
        <taxon>Dikarya</taxon>
        <taxon>Ascomycota</taxon>
        <taxon>Pezizomycotina</taxon>
        <taxon>Orbiliomycetes</taxon>
        <taxon>Orbiliales</taxon>
        <taxon>Orbiliaceae</taxon>
        <taxon>Orbilia</taxon>
    </lineage>
</organism>
<dbReference type="EMBL" id="JAVHNR010000005">
    <property type="protein sequence ID" value="KAK6342491.1"/>
    <property type="molecule type" value="Genomic_DNA"/>
</dbReference>
<reference evidence="2 3" key="1">
    <citation type="submission" date="2019-10" db="EMBL/GenBank/DDBJ databases">
        <authorList>
            <person name="Palmer J.M."/>
        </authorList>
    </citation>
    <scope>NUCLEOTIDE SEQUENCE [LARGE SCALE GENOMIC DNA]</scope>
    <source>
        <strain evidence="2 3">TWF718</strain>
    </source>
</reference>
<protein>
    <recommendedName>
        <fullName evidence="4">Apple domain-containing protein</fullName>
    </recommendedName>
</protein>
<gene>
    <name evidence="2" type="ORF">TWF718_007894</name>
</gene>
<name>A0AAN8RGU7_9PEZI</name>
<dbReference type="Gene3D" id="3.50.4.10">
    <property type="entry name" value="Hepatocyte Growth Factor"/>
    <property type="match status" value="1"/>
</dbReference>
<evidence type="ECO:0000313" key="3">
    <source>
        <dbReference type="Proteomes" id="UP001313282"/>
    </source>
</evidence>
<accession>A0AAN8RGU7</accession>
<keyword evidence="1" id="KW-0732">Signal</keyword>
<dbReference type="Proteomes" id="UP001313282">
    <property type="component" value="Unassembled WGS sequence"/>
</dbReference>
<evidence type="ECO:0000313" key="2">
    <source>
        <dbReference type="EMBL" id="KAK6342491.1"/>
    </source>
</evidence>